<feature type="domain" description="Sugar-binding" evidence="6">
    <location>
        <begin position="82"/>
        <end position="331"/>
    </location>
</feature>
<dbReference type="GO" id="GO:0003677">
    <property type="term" value="F:DNA binding"/>
    <property type="evidence" value="ECO:0007669"/>
    <property type="project" value="UniProtKB-KW"/>
</dbReference>
<dbReference type="Gene3D" id="1.10.10.10">
    <property type="entry name" value="Winged helix-like DNA-binding domain superfamily/Winged helix DNA-binding domain"/>
    <property type="match status" value="1"/>
</dbReference>
<dbReference type="InterPro" id="IPR051054">
    <property type="entry name" value="SorC_transcr_regulators"/>
</dbReference>
<dbReference type="GO" id="GO:0030246">
    <property type="term" value="F:carbohydrate binding"/>
    <property type="evidence" value="ECO:0007669"/>
    <property type="project" value="InterPro"/>
</dbReference>
<keyword evidence="4" id="KW-0804">Transcription</keyword>
<dbReference type="PANTHER" id="PTHR34294">
    <property type="entry name" value="TRANSCRIPTIONAL REGULATOR-RELATED"/>
    <property type="match status" value="1"/>
</dbReference>
<evidence type="ECO:0000313" key="8">
    <source>
        <dbReference type="Proteomes" id="UP000523821"/>
    </source>
</evidence>
<dbReference type="Proteomes" id="UP000523821">
    <property type="component" value="Unassembled WGS sequence"/>
</dbReference>
<keyword evidence="8" id="KW-1185">Reference proteome</keyword>
<comment type="similarity">
    <text evidence="1">Belongs to the SorC transcriptional regulatory family.</text>
</comment>
<dbReference type="AlphaFoldDB" id="A0A7W9FKM6"/>
<dbReference type="PANTHER" id="PTHR34294:SF1">
    <property type="entry name" value="TRANSCRIPTIONAL REGULATOR LSRR"/>
    <property type="match status" value="1"/>
</dbReference>
<evidence type="ECO:0000256" key="1">
    <source>
        <dbReference type="ARBA" id="ARBA00010466"/>
    </source>
</evidence>
<keyword evidence="2" id="KW-0805">Transcription regulation</keyword>
<dbReference type="EMBL" id="JACHOO010000001">
    <property type="protein sequence ID" value="MBB5751093.1"/>
    <property type="molecule type" value="Genomic_DNA"/>
</dbReference>
<evidence type="ECO:0000259" key="6">
    <source>
        <dbReference type="Pfam" id="PF04198"/>
    </source>
</evidence>
<dbReference type="Gene3D" id="3.40.50.1360">
    <property type="match status" value="1"/>
</dbReference>
<evidence type="ECO:0000256" key="4">
    <source>
        <dbReference type="ARBA" id="ARBA00023163"/>
    </source>
</evidence>
<dbReference type="SUPFAM" id="SSF100950">
    <property type="entry name" value="NagB/RpiA/CoA transferase-like"/>
    <property type="match status" value="1"/>
</dbReference>
<sequence>MTDTPARSAETETDTPLRGLSAEAREPLMIQAAKLYYDLERTQTEIGRALGLNRFQVARLLREAREIGLVRIEIAPRANRLPALETRLQKAFGLAEAVIVQETDDAEGASLPAVAEAAARYLAALGPRLSLIGVSWGRTMSAVAERLPAGWAEGVEVVLLNGATHLRSTRAPTNAVAERFAAAARGTATLLPVPAILGQAATRDALVADPIIRRVLDRGAEAPVACFGLGSLPADSVLVQSGYIDGETMLRLRAQGAVGDILGRVIGPDGAISDPALDARTIGLAPAALRDKALSIGISAGRSKHAVVLAALRARYVNVLVADESTARHVLGES</sequence>
<dbReference type="InterPro" id="IPR007324">
    <property type="entry name" value="Sugar-bd_dom_put"/>
</dbReference>
<evidence type="ECO:0000256" key="5">
    <source>
        <dbReference type="SAM" id="MobiDB-lite"/>
    </source>
</evidence>
<dbReference type="InterPro" id="IPR037171">
    <property type="entry name" value="NagB/RpiA_transferase-like"/>
</dbReference>
<protein>
    <submittedName>
        <fullName evidence="7">Deoxyribonucleoside regulator</fullName>
    </submittedName>
</protein>
<dbReference type="Pfam" id="PF04198">
    <property type="entry name" value="Sugar-bind"/>
    <property type="match status" value="1"/>
</dbReference>
<dbReference type="InterPro" id="IPR036388">
    <property type="entry name" value="WH-like_DNA-bd_sf"/>
</dbReference>
<feature type="region of interest" description="Disordered" evidence="5">
    <location>
        <begin position="1"/>
        <end position="21"/>
    </location>
</feature>
<reference evidence="7 8" key="1">
    <citation type="submission" date="2020-08" db="EMBL/GenBank/DDBJ databases">
        <title>Genomic Encyclopedia of Type Strains, Phase IV (KMG-IV): sequencing the most valuable type-strain genomes for metagenomic binning, comparative biology and taxonomic classification.</title>
        <authorList>
            <person name="Goeker M."/>
        </authorList>
    </citation>
    <scope>NUCLEOTIDE SEQUENCE [LARGE SCALE GENOMIC DNA]</scope>
    <source>
        <strain evidence="7 8">DSM 16268</strain>
    </source>
</reference>
<keyword evidence="3" id="KW-0238">DNA-binding</keyword>
<evidence type="ECO:0000256" key="2">
    <source>
        <dbReference type="ARBA" id="ARBA00023015"/>
    </source>
</evidence>
<proteinExistence type="inferred from homology"/>
<dbReference type="RefSeq" id="WP_183851676.1">
    <property type="nucleotide sequence ID" value="NZ_JACHOO010000001.1"/>
</dbReference>
<evidence type="ECO:0000313" key="7">
    <source>
        <dbReference type="EMBL" id="MBB5751093.1"/>
    </source>
</evidence>
<accession>A0A7W9FKM6</accession>
<gene>
    <name evidence="7" type="ORF">GGQ63_000136</name>
</gene>
<organism evidence="7 8">
    <name type="scientific">Prosthecomicrobium pneumaticum</name>
    <dbReference type="NCBI Taxonomy" id="81895"/>
    <lineage>
        <taxon>Bacteria</taxon>
        <taxon>Pseudomonadati</taxon>
        <taxon>Pseudomonadota</taxon>
        <taxon>Alphaproteobacteria</taxon>
        <taxon>Hyphomicrobiales</taxon>
        <taxon>Kaistiaceae</taxon>
        <taxon>Prosthecomicrobium</taxon>
    </lineage>
</organism>
<evidence type="ECO:0000256" key="3">
    <source>
        <dbReference type="ARBA" id="ARBA00023125"/>
    </source>
</evidence>
<name>A0A7W9FKM6_9HYPH</name>
<comment type="caution">
    <text evidence="7">The sequence shown here is derived from an EMBL/GenBank/DDBJ whole genome shotgun (WGS) entry which is preliminary data.</text>
</comment>